<dbReference type="Proteomes" id="UP000185003">
    <property type="component" value="Unassembled WGS sequence"/>
</dbReference>
<dbReference type="AlphaFoldDB" id="A0A1N6KC07"/>
<evidence type="ECO:0000313" key="2">
    <source>
        <dbReference type="EMBL" id="SIO54124.1"/>
    </source>
</evidence>
<organism evidence="2 3">
    <name type="scientific">Chitinophaga niabensis</name>
    <dbReference type="NCBI Taxonomy" id="536979"/>
    <lineage>
        <taxon>Bacteria</taxon>
        <taxon>Pseudomonadati</taxon>
        <taxon>Bacteroidota</taxon>
        <taxon>Chitinophagia</taxon>
        <taxon>Chitinophagales</taxon>
        <taxon>Chitinophagaceae</taxon>
        <taxon>Chitinophaga</taxon>
    </lineage>
</organism>
<evidence type="ECO:0000259" key="1">
    <source>
        <dbReference type="Pfam" id="PF16409"/>
    </source>
</evidence>
<feature type="domain" description="DUF5017" evidence="1">
    <location>
        <begin position="16"/>
        <end position="184"/>
    </location>
</feature>
<accession>A0A1N6KC07</accession>
<proteinExistence type="predicted"/>
<dbReference type="Pfam" id="PF16409">
    <property type="entry name" value="DUF5017"/>
    <property type="match status" value="1"/>
</dbReference>
<keyword evidence="3" id="KW-1185">Reference proteome</keyword>
<dbReference type="PROSITE" id="PS51257">
    <property type="entry name" value="PROKAR_LIPOPROTEIN"/>
    <property type="match status" value="1"/>
</dbReference>
<evidence type="ECO:0000313" key="3">
    <source>
        <dbReference type="Proteomes" id="UP000185003"/>
    </source>
</evidence>
<dbReference type="OrthoDB" id="1082472at2"/>
<dbReference type="RefSeq" id="WP_084185859.1">
    <property type="nucleotide sequence ID" value="NZ_FSRA01000002.1"/>
</dbReference>
<name>A0A1N6KC07_9BACT</name>
<protein>
    <recommendedName>
        <fullName evidence="1">DUF5017 domain-containing protein</fullName>
    </recommendedName>
</protein>
<dbReference type="EMBL" id="FSRA01000002">
    <property type="protein sequence ID" value="SIO54124.1"/>
    <property type="molecule type" value="Genomic_DNA"/>
</dbReference>
<sequence>MKKLLYILAGTFVAASCNTKDVPAPEFSVTSKSAAYALGDTSFFSFTGNPYNITFYAGDSSHQYEFRKRTSAKGTPQLQFTSYMQTGSQTNSLALMISTDFPGVYDSATIYSPNTHWTNITGKATLSAGTNNTPSGIVDLSEFVNDGKPVYIAFKYTGIKSTSAQRTWTIPTFTVTNLLEDNWTKMPVAADLAGASWAVVPMKNPAVKWVVSATNLKVTGGAAQSEEAESWVITKGLILNRAIPDAGTSLKNISSNAITSSFYIYKGAGNYKATFEAANTTVYESKTNVKEVQVTITP</sequence>
<dbReference type="STRING" id="536979.SAMN04488055_5543"/>
<reference evidence="2 3" key="1">
    <citation type="submission" date="2016-11" db="EMBL/GenBank/DDBJ databases">
        <authorList>
            <person name="Jaros S."/>
            <person name="Januszkiewicz K."/>
            <person name="Wedrychowicz H."/>
        </authorList>
    </citation>
    <scope>NUCLEOTIDE SEQUENCE [LARGE SCALE GENOMIC DNA]</scope>
    <source>
        <strain evidence="2 3">DSM 24787</strain>
    </source>
</reference>
<gene>
    <name evidence="2" type="ORF">SAMN04488055_5543</name>
</gene>
<dbReference type="InterPro" id="IPR032185">
    <property type="entry name" value="DUF5017"/>
</dbReference>